<sequence>MMIRLAESGLLPDRLVRQGIRYLLGKRLRREQPRRSEQSQLLDTLSGGPVAVAQGEANEQHYEVDARFYSRILGRHLKYSSGYWPDGVDDLTAAEEAMLSLSCERANLSDGQEVLELGCGWGSLSLWMADRYPHSRITAVSNSNSQRQWILARAKARGLDNLRVITADVAVFQPDRNFDRVVSVEMFEHMRNHRELTRRIHHWLKPGGKLFVHIFCHRQLTYLFETEGDANWMGRYFFTGGVMPSFDWLPRCADRLNLEQSWAINGRHYGRTLEAWLEATDRQREELIPLLDELYGGNEGVIWLQRWRMFFMACAELFNYGEGKEWFVGHYLFSRDQDDT</sequence>
<protein>
    <submittedName>
        <fullName evidence="1">Cyclopropane-fatty-acyl-phospholipid synthase family protein</fullName>
    </submittedName>
</protein>
<dbReference type="PANTHER" id="PTHR43832:SF1">
    <property type="entry name" value="S-ADENOSYL-L-METHIONINE-DEPENDENT METHYLTRANSFERASES SUPERFAMILY PROTEIN"/>
    <property type="match status" value="1"/>
</dbReference>
<dbReference type="Proteomes" id="UP001107961">
    <property type="component" value="Unassembled WGS sequence"/>
</dbReference>
<reference evidence="1" key="1">
    <citation type="submission" date="2022-01" db="EMBL/GenBank/DDBJ databases">
        <authorList>
            <person name="Karlyshev A.V."/>
            <person name="Jaspars M."/>
        </authorList>
    </citation>
    <scope>NUCLEOTIDE SEQUENCE</scope>
    <source>
        <strain evidence="1">AGSA3-2</strain>
    </source>
</reference>
<organism evidence="1 2">
    <name type="scientific">Alloalcanivorax xenomutans</name>
    <dbReference type="NCBI Taxonomy" id="1094342"/>
    <lineage>
        <taxon>Bacteria</taxon>
        <taxon>Pseudomonadati</taxon>
        <taxon>Pseudomonadota</taxon>
        <taxon>Gammaproteobacteria</taxon>
        <taxon>Oceanospirillales</taxon>
        <taxon>Alcanivoracaceae</taxon>
        <taxon>Alloalcanivorax</taxon>
    </lineage>
</organism>
<proteinExistence type="predicted"/>
<evidence type="ECO:0000313" key="1">
    <source>
        <dbReference type="EMBL" id="MCE7510744.1"/>
    </source>
</evidence>
<accession>A0A9Q3W828</accession>
<gene>
    <name evidence="1" type="ORF">LZG35_19070</name>
</gene>
<comment type="caution">
    <text evidence="1">The sequence shown here is derived from an EMBL/GenBank/DDBJ whole genome shotgun (WGS) entry which is preliminary data.</text>
</comment>
<dbReference type="Gene3D" id="3.40.50.150">
    <property type="entry name" value="Vaccinia Virus protein VP39"/>
    <property type="match status" value="1"/>
</dbReference>
<dbReference type="PANTHER" id="PTHR43832">
    <property type="match status" value="1"/>
</dbReference>
<dbReference type="AlphaFoldDB" id="A0A9Q3W828"/>
<keyword evidence="2" id="KW-1185">Reference proteome</keyword>
<dbReference type="SUPFAM" id="SSF53335">
    <property type="entry name" value="S-adenosyl-L-methionine-dependent methyltransferases"/>
    <property type="match status" value="1"/>
</dbReference>
<dbReference type="FunFam" id="3.40.50.150:FF:000554">
    <property type="entry name" value="Cation-transporting ATPase"/>
    <property type="match status" value="1"/>
</dbReference>
<dbReference type="RefSeq" id="WP_208611053.1">
    <property type="nucleotide sequence ID" value="NZ_CBDDTQ010000003.1"/>
</dbReference>
<dbReference type="InterPro" id="IPR029063">
    <property type="entry name" value="SAM-dependent_MTases_sf"/>
</dbReference>
<dbReference type="CDD" id="cd02440">
    <property type="entry name" value="AdoMet_MTases"/>
    <property type="match status" value="1"/>
</dbReference>
<dbReference type="Pfam" id="PF02353">
    <property type="entry name" value="CMAS"/>
    <property type="match status" value="1"/>
</dbReference>
<name>A0A9Q3W828_9GAMM</name>
<dbReference type="EMBL" id="JAJVKT010000029">
    <property type="protein sequence ID" value="MCE7510744.1"/>
    <property type="molecule type" value="Genomic_DNA"/>
</dbReference>
<evidence type="ECO:0000313" key="2">
    <source>
        <dbReference type="Proteomes" id="UP001107961"/>
    </source>
</evidence>